<keyword evidence="3" id="KW-0175">Coiled coil</keyword>
<organism evidence="6 7">
    <name type="scientific">Fusibacter tunisiensis</name>
    <dbReference type="NCBI Taxonomy" id="1008308"/>
    <lineage>
        <taxon>Bacteria</taxon>
        <taxon>Bacillati</taxon>
        <taxon>Bacillota</taxon>
        <taxon>Clostridia</taxon>
        <taxon>Eubacteriales</taxon>
        <taxon>Eubacteriales Family XII. Incertae Sedis</taxon>
        <taxon>Fusibacter</taxon>
    </lineage>
</organism>
<evidence type="ECO:0000259" key="5">
    <source>
        <dbReference type="PROSITE" id="PS51737"/>
    </source>
</evidence>
<evidence type="ECO:0000313" key="7">
    <source>
        <dbReference type="Proteomes" id="UP000767854"/>
    </source>
</evidence>
<dbReference type="Gene3D" id="3.90.1750.20">
    <property type="entry name" value="Putative Large Serine Recombinase, Chain B, Domain 2"/>
    <property type="match status" value="1"/>
</dbReference>
<dbReference type="PANTHER" id="PTHR30461">
    <property type="entry name" value="DNA-INVERTASE FROM LAMBDOID PROPHAGE"/>
    <property type="match status" value="1"/>
</dbReference>
<dbReference type="PROSITE" id="PS51736">
    <property type="entry name" value="RECOMBINASES_3"/>
    <property type="match status" value="1"/>
</dbReference>
<feature type="domain" description="Resolvase/invertase-type recombinase catalytic" evidence="4">
    <location>
        <begin position="36"/>
        <end position="186"/>
    </location>
</feature>
<dbReference type="RefSeq" id="WP_204663569.1">
    <property type="nucleotide sequence ID" value="NZ_JAFBDT010000008.1"/>
</dbReference>
<dbReference type="Proteomes" id="UP000767854">
    <property type="component" value="Unassembled WGS sequence"/>
</dbReference>
<dbReference type="InterPro" id="IPR011109">
    <property type="entry name" value="DNA_bind_recombinase_dom"/>
</dbReference>
<evidence type="ECO:0000256" key="3">
    <source>
        <dbReference type="SAM" id="Coils"/>
    </source>
</evidence>
<name>A0ABS2MQV7_9FIRM</name>
<evidence type="ECO:0000259" key="4">
    <source>
        <dbReference type="PROSITE" id="PS51736"/>
    </source>
</evidence>
<proteinExistence type="predicted"/>
<dbReference type="PROSITE" id="PS51737">
    <property type="entry name" value="RECOMBINASE_DNA_BIND"/>
    <property type="match status" value="1"/>
</dbReference>
<dbReference type="EMBL" id="JAFBDT010000008">
    <property type="protein sequence ID" value="MBM7561755.1"/>
    <property type="molecule type" value="Genomic_DNA"/>
</dbReference>
<reference evidence="6 7" key="1">
    <citation type="submission" date="2021-01" db="EMBL/GenBank/DDBJ databases">
        <title>Genomic Encyclopedia of Type Strains, Phase IV (KMG-IV): sequencing the most valuable type-strain genomes for metagenomic binning, comparative biology and taxonomic classification.</title>
        <authorList>
            <person name="Goeker M."/>
        </authorList>
    </citation>
    <scope>NUCLEOTIDE SEQUENCE [LARGE SCALE GENOMIC DNA]</scope>
    <source>
        <strain evidence="6 7">DSM 24436</strain>
    </source>
</reference>
<dbReference type="SMART" id="SM00857">
    <property type="entry name" value="Resolvase"/>
    <property type="match status" value="1"/>
</dbReference>
<gene>
    <name evidence="6" type="ORF">JOC49_001296</name>
</gene>
<comment type="caution">
    <text evidence="6">The sequence shown here is derived from an EMBL/GenBank/DDBJ whole genome shotgun (WGS) entry which is preliminary data.</text>
</comment>
<dbReference type="InterPro" id="IPR025827">
    <property type="entry name" value="Zn_ribbon_recom_dom"/>
</dbReference>
<sequence>MTQNRNSSAMNPRVRVIPANMNMQRRGEGEEEPKVKVAAYARVSTLEEEQQSSYQLQVSYFEEYIERKPDWELYKVYSDEGVTGTNTKYRTGFNQMIKDAKEGKFDYIITKSISRFARNTLDCLTYVRMLKNLDKPVGIIFDKEGINTLDSQSETILVVIASVMEEESRTISANVSWGVQKRFSRGIPHIPTTYFLGYDEDEEGNLIINEEEAKIVRRIYREFLSGKGTPLIAKGLTKDKVKTARGNTKWTSDSVLKLIKNEKFCGHALCQKSVTLDPLTHKRVRNKNHKPQYFIRNNHPPIISEEDWNAAQKELERRSRMRHDPDGKYRRCYSNTAPFSNMLFCGECGVPVHRRRLTSKKNGQSYKFTVWQCRVSAMKMEADYECHTKYIWEEVIERAYNEMLLKMTKEIDQIRMEGEAAIKEVSLSEEENARLEEVEEIIDRISDQITEMSMRESITNDPIYDATLRNLIYESQIYQQEHENLLKNKEESIFMKKNLDILIEYLQGLQDFETFDAKMFRETVERGLIYDDYQMEFIFKCGVKRKALGWRRGKDPVEPLGLDTLEKIDS</sequence>
<dbReference type="InterPro" id="IPR038109">
    <property type="entry name" value="DNA_bind_recomb_sf"/>
</dbReference>
<evidence type="ECO:0000256" key="1">
    <source>
        <dbReference type="ARBA" id="ARBA00023125"/>
    </source>
</evidence>
<evidence type="ECO:0000313" key="6">
    <source>
        <dbReference type="EMBL" id="MBM7561755.1"/>
    </source>
</evidence>
<accession>A0ABS2MQV7</accession>
<feature type="coiled-coil region" evidence="3">
    <location>
        <begin position="428"/>
        <end position="455"/>
    </location>
</feature>
<dbReference type="InterPro" id="IPR036162">
    <property type="entry name" value="Resolvase-like_N_sf"/>
</dbReference>
<protein>
    <submittedName>
        <fullName evidence="6">DNA invertase Pin-like site-specific DNA recombinase</fullName>
    </submittedName>
</protein>
<keyword evidence="2" id="KW-0233">DNA recombination</keyword>
<dbReference type="CDD" id="cd00338">
    <property type="entry name" value="Ser_Recombinase"/>
    <property type="match status" value="1"/>
</dbReference>
<dbReference type="InterPro" id="IPR006119">
    <property type="entry name" value="Resolv_N"/>
</dbReference>
<dbReference type="PANTHER" id="PTHR30461:SF2">
    <property type="entry name" value="SERINE RECOMBINASE PINE-RELATED"/>
    <property type="match status" value="1"/>
</dbReference>
<dbReference type="Pfam" id="PF07508">
    <property type="entry name" value="Recombinase"/>
    <property type="match status" value="1"/>
</dbReference>
<keyword evidence="7" id="KW-1185">Reference proteome</keyword>
<dbReference type="InterPro" id="IPR050639">
    <property type="entry name" value="SSR_resolvase"/>
</dbReference>
<dbReference type="Pfam" id="PF00239">
    <property type="entry name" value="Resolvase"/>
    <property type="match status" value="1"/>
</dbReference>
<dbReference type="Pfam" id="PF13408">
    <property type="entry name" value="Zn_ribbon_recom"/>
    <property type="match status" value="1"/>
</dbReference>
<dbReference type="Gene3D" id="3.40.50.1390">
    <property type="entry name" value="Resolvase, N-terminal catalytic domain"/>
    <property type="match status" value="1"/>
</dbReference>
<evidence type="ECO:0000256" key="2">
    <source>
        <dbReference type="ARBA" id="ARBA00023172"/>
    </source>
</evidence>
<feature type="domain" description="Recombinase" evidence="5">
    <location>
        <begin position="195"/>
        <end position="321"/>
    </location>
</feature>
<keyword evidence="1" id="KW-0238">DNA-binding</keyword>
<dbReference type="SUPFAM" id="SSF53041">
    <property type="entry name" value="Resolvase-like"/>
    <property type="match status" value="1"/>
</dbReference>